<proteinExistence type="predicted"/>
<organism evidence="2 3">
    <name type="scientific">Aeoliella mucimassa</name>
    <dbReference type="NCBI Taxonomy" id="2527972"/>
    <lineage>
        <taxon>Bacteria</taxon>
        <taxon>Pseudomonadati</taxon>
        <taxon>Planctomycetota</taxon>
        <taxon>Planctomycetia</taxon>
        <taxon>Pirellulales</taxon>
        <taxon>Lacipirellulaceae</taxon>
        <taxon>Aeoliella</taxon>
    </lineage>
</organism>
<dbReference type="Proteomes" id="UP000315750">
    <property type="component" value="Chromosome"/>
</dbReference>
<feature type="chain" id="PRO_5022033893" description="Bacterial type II and III secretion system protein" evidence="1">
    <location>
        <begin position="24"/>
        <end position="225"/>
    </location>
</feature>
<keyword evidence="1" id="KW-0732">Signal</keyword>
<dbReference type="AlphaFoldDB" id="A0A518AKJ1"/>
<dbReference type="RefSeq" id="WP_145246099.1">
    <property type="nucleotide sequence ID" value="NZ_CP036278.1"/>
</dbReference>
<name>A0A518AKJ1_9BACT</name>
<keyword evidence="3" id="KW-1185">Reference proteome</keyword>
<dbReference type="EMBL" id="CP036278">
    <property type="protein sequence ID" value="QDU55216.1"/>
    <property type="molecule type" value="Genomic_DNA"/>
</dbReference>
<evidence type="ECO:0000256" key="1">
    <source>
        <dbReference type="SAM" id="SignalP"/>
    </source>
</evidence>
<gene>
    <name evidence="2" type="ORF">Pan181_14020</name>
</gene>
<sequence precursor="true">MQRTPWRRIVVALILFLSVVKLAAADDSPATVPVDQPARATSPPPLIVELEVWIVQSTTSEDQAPLPAMLDRARFVEHLTQLDSNQQLDRLRHLSTAVMTGRSTSLAFQTRTPLVRDVNTTARGRQTSISFLETGCRLEVETRLAPPESIECELVLEESHLEQSNVVISESPDGDKLNAEETPTIVLKTTTCCPPGKVVQLSGMQIDAPGESSSLAIYIAAKVIE</sequence>
<evidence type="ECO:0000313" key="2">
    <source>
        <dbReference type="EMBL" id="QDU55216.1"/>
    </source>
</evidence>
<accession>A0A518AKJ1</accession>
<feature type="signal peptide" evidence="1">
    <location>
        <begin position="1"/>
        <end position="23"/>
    </location>
</feature>
<protein>
    <recommendedName>
        <fullName evidence="4">Bacterial type II and III secretion system protein</fullName>
    </recommendedName>
</protein>
<dbReference type="KEGG" id="amuc:Pan181_14020"/>
<evidence type="ECO:0000313" key="3">
    <source>
        <dbReference type="Proteomes" id="UP000315750"/>
    </source>
</evidence>
<reference evidence="2 3" key="1">
    <citation type="submission" date="2019-02" db="EMBL/GenBank/DDBJ databases">
        <title>Deep-cultivation of Planctomycetes and their phenomic and genomic characterization uncovers novel biology.</title>
        <authorList>
            <person name="Wiegand S."/>
            <person name="Jogler M."/>
            <person name="Boedeker C."/>
            <person name="Pinto D."/>
            <person name="Vollmers J."/>
            <person name="Rivas-Marin E."/>
            <person name="Kohn T."/>
            <person name="Peeters S.H."/>
            <person name="Heuer A."/>
            <person name="Rast P."/>
            <person name="Oberbeckmann S."/>
            <person name="Bunk B."/>
            <person name="Jeske O."/>
            <person name="Meyerdierks A."/>
            <person name="Storesund J.E."/>
            <person name="Kallscheuer N."/>
            <person name="Luecker S."/>
            <person name="Lage O.M."/>
            <person name="Pohl T."/>
            <person name="Merkel B.J."/>
            <person name="Hornburger P."/>
            <person name="Mueller R.-W."/>
            <person name="Bruemmer F."/>
            <person name="Labrenz M."/>
            <person name="Spormann A.M."/>
            <person name="Op den Camp H."/>
            <person name="Overmann J."/>
            <person name="Amann R."/>
            <person name="Jetten M.S.M."/>
            <person name="Mascher T."/>
            <person name="Medema M.H."/>
            <person name="Devos D.P."/>
            <person name="Kaster A.-K."/>
            <person name="Ovreas L."/>
            <person name="Rohde M."/>
            <person name="Galperin M.Y."/>
            <person name="Jogler C."/>
        </authorList>
    </citation>
    <scope>NUCLEOTIDE SEQUENCE [LARGE SCALE GENOMIC DNA]</scope>
    <source>
        <strain evidence="2 3">Pan181</strain>
    </source>
</reference>
<evidence type="ECO:0008006" key="4">
    <source>
        <dbReference type="Google" id="ProtNLM"/>
    </source>
</evidence>